<feature type="compositionally biased region" description="Polar residues" evidence="1">
    <location>
        <begin position="183"/>
        <end position="195"/>
    </location>
</feature>
<feature type="compositionally biased region" description="Basic and acidic residues" evidence="1">
    <location>
        <begin position="430"/>
        <end position="442"/>
    </location>
</feature>
<accession>A0A086K3B9</accession>
<dbReference type="PANTHER" id="PTHR14042:SF24">
    <property type="entry name" value="PROTEIN DOPEY-1 HOMOLOG"/>
    <property type="match status" value="1"/>
</dbReference>
<evidence type="ECO:0000256" key="1">
    <source>
        <dbReference type="SAM" id="MobiDB-lite"/>
    </source>
</evidence>
<dbReference type="VEuPathDB" id="ToxoDB:TGFOU_214230D"/>
<evidence type="ECO:0000259" key="2">
    <source>
        <dbReference type="Pfam" id="PF24598"/>
    </source>
</evidence>
<dbReference type="GO" id="GO:0005802">
    <property type="term" value="C:trans-Golgi network"/>
    <property type="evidence" value="ECO:0007669"/>
    <property type="project" value="TreeGrafter"/>
</dbReference>
<feature type="region of interest" description="Disordered" evidence="1">
    <location>
        <begin position="174"/>
        <end position="322"/>
    </location>
</feature>
<feature type="compositionally biased region" description="Basic and acidic residues" evidence="1">
    <location>
        <begin position="225"/>
        <end position="234"/>
    </location>
</feature>
<dbReference type="PANTHER" id="PTHR14042">
    <property type="entry name" value="DOPEY-RELATED"/>
    <property type="match status" value="1"/>
</dbReference>
<dbReference type="InterPro" id="IPR040314">
    <property type="entry name" value="DOP1"/>
</dbReference>
<dbReference type="GO" id="GO:0005829">
    <property type="term" value="C:cytosol"/>
    <property type="evidence" value="ECO:0007669"/>
    <property type="project" value="GOC"/>
</dbReference>
<dbReference type="InterPro" id="IPR056457">
    <property type="entry name" value="DOP1_C"/>
</dbReference>
<dbReference type="Proteomes" id="UP000028838">
    <property type="component" value="Unassembled WGS sequence"/>
</dbReference>
<reference evidence="3 4" key="1">
    <citation type="submission" date="2014-07" db="EMBL/GenBank/DDBJ databases">
        <authorList>
            <person name="Sibley D."/>
            <person name="Venepally P."/>
            <person name="Karamycheva S."/>
            <person name="Hadjithomas M."/>
            <person name="Khan A."/>
            <person name="Brunk B."/>
            <person name="Roos D."/>
            <person name="Caler E."/>
            <person name="Lorenzi H."/>
        </authorList>
    </citation>
    <scope>NUCLEOTIDE SEQUENCE [LARGE SCALE GENOMIC DNA]</scope>
    <source>
        <strain evidence="3 4">FOU</strain>
    </source>
</reference>
<organism evidence="3 4">
    <name type="scientific">Toxoplasma gondii FOU</name>
    <dbReference type="NCBI Taxonomy" id="943167"/>
    <lineage>
        <taxon>Eukaryota</taxon>
        <taxon>Sar</taxon>
        <taxon>Alveolata</taxon>
        <taxon>Apicomplexa</taxon>
        <taxon>Conoidasida</taxon>
        <taxon>Coccidia</taxon>
        <taxon>Eucoccidiorida</taxon>
        <taxon>Eimeriorina</taxon>
        <taxon>Sarcocystidae</taxon>
        <taxon>Toxoplasma</taxon>
    </lineage>
</organism>
<feature type="domain" description="DOP1-like C-terminal" evidence="2">
    <location>
        <begin position="3"/>
        <end position="83"/>
    </location>
</feature>
<feature type="compositionally biased region" description="Basic and acidic residues" evidence="1">
    <location>
        <begin position="196"/>
        <end position="217"/>
    </location>
</feature>
<evidence type="ECO:0000313" key="4">
    <source>
        <dbReference type="Proteomes" id="UP000028838"/>
    </source>
</evidence>
<feature type="compositionally biased region" description="Low complexity" evidence="1">
    <location>
        <begin position="95"/>
        <end position="109"/>
    </location>
</feature>
<dbReference type="Pfam" id="PF24598">
    <property type="entry name" value="DOP1_C"/>
    <property type="match status" value="1"/>
</dbReference>
<feature type="compositionally biased region" description="Basic and acidic residues" evidence="1">
    <location>
        <begin position="261"/>
        <end position="276"/>
    </location>
</feature>
<dbReference type="AlphaFoldDB" id="A0A086K3B9"/>
<feature type="region of interest" description="Disordered" evidence="1">
    <location>
        <begin position="335"/>
        <end position="446"/>
    </location>
</feature>
<gene>
    <name evidence="3" type="ORF">TGFOU_214230D</name>
</gene>
<name>A0A086K3B9_TOXGO</name>
<dbReference type="GO" id="GO:0006895">
    <property type="term" value="P:Golgi to endosome transport"/>
    <property type="evidence" value="ECO:0007669"/>
    <property type="project" value="InterPro"/>
</dbReference>
<proteinExistence type="predicted"/>
<comment type="caution">
    <text evidence="3">The sequence shown here is derived from an EMBL/GenBank/DDBJ whole genome shotgun (WGS) entry which is preliminary data.</text>
</comment>
<protein>
    <submittedName>
        <fullName evidence="3">Dopey, N-terminal domain-containing protein</fullName>
    </submittedName>
</protein>
<feature type="compositionally biased region" description="Polar residues" evidence="1">
    <location>
        <begin position="343"/>
        <end position="367"/>
    </location>
</feature>
<feature type="region of interest" description="Disordered" evidence="1">
    <location>
        <begin position="95"/>
        <end position="117"/>
    </location>
</feature>
<dbReference type="EMBL" id="AEYH02002454">
    <property type="protein sequence ID" value="KFG38887.1"/>
    <property type="molecule type" value="Genomic_DNA"/>
</dbReference>
<evidence type="ECO:0000313" key="3">
    <source>
        <dbReference type="EMBL" id="KFG38887.1"/>
    </source>
</evidence>
<dbReference type="GO" id="GO:0005768">
    <property type="term" value="C:endosome"/>
    <property type="evidence" value="ECO:0007669"/>
    <property type="project" value="TreeGrafter"/>
</dbReference>
<sequence length="548" mass="58511">MRYLKRLAFLLLCSGKDTFHPQLAFILEKLTETLKLSASNQAPALTEQVFLCIRVLLLRLSASALTPVWPILLTELIKVFSSASVPAVSAGAPSSPLASASPSSPPSGGTSQPTQAAAATAAGGASVSLSLLLAALKVVDVAALLDLPEFHLYQWMFVEEALIVHAAGSPKKDRTAAERAESRSTQFAPVSSSEGSNRHTEVAAERLQDGTSEKEGTNVEDEGKEVERERGEREEREEEDSAPNGDRGGEREEAGGNAAGAEKKERGFREEGDGERPSLAVASEEKQGVSAVPKPEKNATGMDCPELSPTPTEDDGEQSMMFIPFGALLAQWSDGESGLSAKRPSSLSSRRTRQTPAAESGDASTPQVPRGAPESPREPRIQETAETGPEEQGRGGDRLWGSHARRATARRSPSLSRERENAGEQATAGTERRENEREQEKQRAHRMHTGGPLVNLRRVETPQQLAQAAGAVNAASVAGALLRTKFDEGLVERSIENDLLEVPDGMLDLWADIGCPKLLAHLWDLYTCGFDIFVPSQSPPHAGPGGGA</sequence>